<dbReference type="Pfam" id="PF06574">
    <property type="entry name" value="FAD_syn"/>
    <property type="match status" value="1"/>
</dbReference>
<dbReference type="EMBL" id="JACIEP010000031">
    <property type="protein sequence ID" value="MBB4038336.1"/>
    <property type="molecule type" value="Genomic_DNA"/>
</dbReference>
<dbReference type="EC" id="2.7.1.26" evidence="15"/>
<comment type="catalytic activity">
    <reaction evidence="14 15">
        <text>FMN + ATP + H(+) = FAD + diphosphate</text>
        <dbReference type="Rhea" id="RHEA:17237"/>
        <dbReference type="ChEBI" id="CHEBI:15378"/>
        <dbReference type="ChEBI" id="CHEBI:30616"/>
        <dbReference type="ChEBI" id="CHEBI:33019"/>
        <dbReference type="ChEBI" id="CHEBI:57692"/>
        <dbReference type="ChEBI" id="CHEBI:58210"/>
        <dbReference type="EC" id="2.7.7.2"/>
    </reaction>
</comment>
<reference evidence="17 18" key="1">
    <citation type="submission" date="2020-08" db="EMBL/GenBank/DDBJ databases">
        <title>Genomic Encyclopedia of Type Strains, Phase IV (KMG-IV): sequencing the most valuable type-strain genomes for metagenomic binning, comparative biology and taxonomic classification.</title>
        <authorList>
            <person name="Goeker M."/>
        </authorList>
    </citation>
    <scope>NUCLEOTIDE SEQUENCE [LARGE SCALE GENOMIC DNA]</scope>
    <source>
        <strain evidence="17 18">DSM 104969</strain>
    </source>
</reference>
<organism evidence="17 18">
    <name type="scientific">Dysgonomonas hofstadii</name>
    <dbReference type="NCBI Taxonomy" id="637886"/>
    <lineage>
        <taxon>Bacteria</taxon>
        <taxon>Pseudomonadati</taxon>
        <taxon>Bacteroidota</taxon>
        <taxon>Bacteroidia</taxon>
        <taxon>Bacteroidales</taxon>
        <taxon>Dysgonomonadaceae</taxon>
        <taxon>Dysgonomonas</taxon>
    </lineage>
</organism>
<dbReference type="Pfam" id="PF01687">
    <property type="entry name" value="Flavokinase"/>
    <property type="match status" value="1"/>
</dbReference>
<evidence type="ECO:0000256" key="1">
    <source>
        <dbReference type="ARBA" id="ARBA00002121"/>
    </source>
</evidence>
<keyword evidence="6 15" id="KW-0808">Transferase</keyword>
<evidence type="ECO:0000256" key="7">
    <source>
        <dbReference type="ARBA" id="ARBA00022695"/>
    </source>
</evidence>
<keyword evidence="5 15" id="KW-0288">FMN</keyword>
<keyword evidence="4 15" id="KW-0285">Flavoprotein</keyword>
<name>A0A840CSD7_9BACT</name>
<evidence type="ECO:0000256" key="15">
    <source>
        <dbReference type="PIRNR" id="PIRNR004491"/>
    </source>
</evidence>
<dbReference type="NCBIfam" id="TIGR00083">
    <property type="entry name" value="ribF"/>
    <property type="match status" value="1"/>
</dbReference>
<dbReference type="GO" id="GO:0008531">
    <property type="term" value="F:riboflavin kinase activity"/>
    <property type="evidence" value="ECO:0007669"/>
    <property type="project" value="UniProtKB-UniRule"/>
</dbReference>
<evidence type="ECO:0000256" key="13">
    <source>
        <dbReference type="ARBA" id="ARBA00047880"/>
    </source>
</evidence>
<evidence type="ECO:0000313" key="17">
    <source>
        <dbReference type="EMBL" id="MBB4038336.1"/>
    </source>
</evidence>
<dbReference type="GO" id="GO:0009231">
    <property type="term" value="P:riboflavin biosynthetic process"/>
    <property type="evidence" value="ECO:0007669"/>
    <property type="project" value="InterPro"/>
</dbReference>
<dbReference type="EC" id="2.7.7.2" evidence="15"/>
<comment type="similarity">
    <text evidence="15">Belongs to the ribF family.</text>
</comment>
<dbReference type="PIRSF" id="PIRSF004491">
    <property type="entry name" value="FAD_Synth"/>
    <property type="match status" value="1"/>
</dbReference>
<dbReference type="CDD" id="cd02064">
    <property type="entry name" value="FAD_synthetase_N"/>
    <property type="match status" value="1"/>
</dbReference>
<accession>A0A840CSD7</accession>
<dbReference type="InterPro" id="IPR015864">
    <property type="entry name" value="FAD_synthase"/>
</dbReference>
<dbReference type="FunFam" id="3.40.50.620:FF:000021">
    <property type="entry name" value="Riboflavin biosynthesis protein"/>
    <property type="match status" value="1"/>
</dbReference>
<evidence type="ECO:0000256" key="2">
    <source>
        <dbReference type="ARBA" id="ARBA00004726"/>
    </source>
</evidence>
<dbReference type="Gene3D" id="3.40.50.620">
    <property type="entry name" value="HUPs"/>
    <property type="match status" value="1"/>
</dbReference>
<evidence type="ECO:0000259" key="16">
    <source>
        <dbReference type="SMART" id="SM00904"/>
    </source>
</evidence>
<sequence length="314" mass="35372">MLVIDKNSNITHQPLVATIGFFDGVHTGHRFLIDQVKKVAAQKGLPSAVITFPVHPRKVLQKDYQPALLCGLDEKVERLASTGVDYCVCLDFTVEISGLSAREFMSDILKNKLSVDTLIIGYDHRFGHNREDGFEDYKRYGQEIGMEVIRAAELPGGEHVSSSRIRRLLGEGQVRKASELLSYNYTISGKIVEGFKVGRTIGFPTANIQVWETYKVIPAFGVYAVYVHVDGQRYDGMLYIGRRPTLHNGNNISVEVNLFGFNGDLYNKSLTAEFLDFVRADEKFPDVETLKAQIQKDKDDVIKVIDRYKMFNPG</sequence>
<dbReference type="GO" id="GO:0006747">
    <property type="term" value="P:FAD biosynthetic process"/>
    <property type="evidence" value="ECO:0007669"/>
    <property type="project" value="UniProtKB-UniRule"/>
</dbReference>
<dbReference type="AlphaFoldDB" id="A0A840CSD7"/>
<dbReference type="InterPro" id="IPR002606">
    <property type="entry name" value="Riboflavin_kinase_bac"/>
</dbReference>
<evidence type="ECO:0000256" key="12">
    <source>
        <dbReference type="ARBA" id="ARBA00023268"/>
    </source>
</evidence>
<keyword evidence="18" id="KW-1185">Reference proteome</keyword>
<gene>
    <name evidence="17" type="ORF">GGR21_004270</name>
</gene>
<comment type="pathway">
    <text evidence="3 15">Cofactor biosynthesis; FMN biosynthesis; FMN from riboflavin (ATP route): step 1/1.</text>
</comment>
<dbReference type="InterPro" id="IPR023468">
    <property type="entry name" value="Riboflavin_kinase"/>
</dbReference>
<dbReference type="InterPro" id="IPR014729">
    <property type="entry name" value="Rossmann-like_a/b/a_fold"/>
</dbReference>
<dbReference type="UniPathway" id="UPA00277">
    <property type="reaction ID" value="UER00407"/>
</dbReference>
<comment type="caution">
    <text evidence="17">The sequence shown here is derived from an EMBL/GenBank/DDBJ whole genome shotgun (WGS) entry which is preliminary data.</text>
</comment>
<dbReference type="SUPFAM" id="SSF82114">
    <property type="entry name" value="Riboflavin kinase-like"/>
    <property type="match status" value="1"/>
</dbReference>
<comment type="pathway">
    <text evidence="2 15">Cofactor biosynthesis; FAD biosynthesis; FAD from FMN: step 1/1.</text>
</comment>
<evidence type="ECO:0000256" key="6">
    <source>
        <dbReference type="ARBA" id="ARBA00022679"/>
    </source>
</evidence>
<dbReference type="InterPro" id="IPR015865">
    <property type="entry name" value="Riboflavin_kinase_bac/euk"/>
</dbReference>
<evidence type="ECO:0000256" key="8">
    <source>
        <dbReference type="ARBA" id="ARBA00022741"/>
    </source>
</evidence>
<keyword evidence="7 15" id="KW-0548">Nucleotidyltransferase</keyword>
<dbReference type="Gene3D" id="2.40.30.30">
    <property type="entry name" value="Riboflavin kinase-like"/>
    <property type="match status" value="1"/>
</dbReference>
<dbReference type="GO" id="GO:0003919">
    <property type="term" value="F:FMN adenylyltransferase activity"/>
    <property type="evidence" value="ECO:0007669"/>
    <property type="project" value="UniProtKB-UniRule"/>
</dbReference>
<dbReference type="PANTHER" id="PTHR22749:SF6">
    <property type="entry name" value="RIBOFLAVIN KINASE"/>
    <property type="match status" value="1"/>
</dbReference>
<dbReference type="GO" id="GO:0009398">
    <property type="term" value="P:FMN biosynthetic process"/>
    <property type="evidence" value="ECO:0007669"/>
    <property type="project" value="UniProtKB-UniRule"/>
</dbReference>
<dbReference type="SMART" id="SM00904">
    <property type="entry name" value="Flavokinase"/>
    <property type="match status" value="1"/>
</dbReference>
<dbReference type="RefSeq" id="WP_183309120.1">
    <property type="nucleotide sequence ID" value="NZ_JACIEP010000031.1"/>
</dbReference>
<feature type="domain" description="Riboflavin kinase" evidence="16">
    <location>
        <begin position="180"/>
        <end position="306"/>
    </location>
</feature>
<comment type="catalytic activity">
    <reaction evidence="13 15">
        <text>riboflavin + ATP = FMN + ADP + H(+)</text>
        <dbReference type="Rhea" id="RHEA:14357"/>
        <dbReference type="ChEBI" id="CHEBI:15378"/>
        <dbReference type="ChEBI" id="CHEBI:30616"/>
        <dbReference type="ChEBI" id="CHEBI:57986"/>
        <dbReference type="ChEBI" id="CHEBI:58210"/>
        <dbReference type="ChEBI" id="CHEBI:456216"/>
        <dbReference type="EC" id="2.7.1.26"/>
    </reaction>
</comment>
<evidence type="ECO:0000256" key="11">
    <source>
        <dbReference type="ARBA" id="ARBA00022840"/>
    </source>
</evidence>
<evidence type="ECO:0000256" key="5">
    <source>
        <dbReference type="ARBA" id="ARBA00022643"/>
    </source>
</evidence>
<dbReference type="InterPro" id="IPR023465">
    <property type="entry name" value="Riboflavin_kinase_dom_sf"/>
</dbReference>
<keyword evidence="10 15" id="KW-0274">FAD</keyword>
<keyword evidence="11 15" id="KW-0067">ATP-binding</keyword>
<evidence type="ECO:0000256" key="9">
    <source>
        <dbReference type="ARBA" id="ARBA00022777"/>
    </source>
</evidence>
<evidence type="ECO:0000256" key="3">
    <source>
        <dbReference type="ARBA" id="ARBA00005201"/>
    </source>
</evidence>
<evidence type="ECO:0000256" key="4">
    <source>
        <dbReference type="ARBA" id="ARBA00022630"/>
    </source>
</evidence>
<protein>
    <recommendedName>
        <fullName evidence="15">Riboflavin biosynthesis protein</fullName>
    </recommendedName>
    <domain>
        <recommendedName>
            <fullName evidence="15">Riboflavin kinase</fullName>
            <ecNumber evidence="15">2.7.1.26</ecNumber>
        </recommendedName>
        <alternativeName>
            <fullName evidence="15">Flavokinase</fullName>
        </alternativeName>
    </domain>
    <domain>
        <recommendedName>
            <fullName evidence="15">FMN adenylyltransferase</fullName>
            <ecNumber evidence="15">2.7.7.2</ecNumber>
        </recommendedName>
        <alternativeName>
            <fullName evidence="15">FAD pyrophosphorylase</fullName>
        </alternativeName>
        <alternativeName>
            <fullName evidence="15">FAD synthase</fullName>
        </alternativeName>
    </domain>
</protein>
<dbReference type="GO" id="GO:0005524">
    <property type="term" value="F:ATP binding"/>
    <property type="evidence" value="ECO:0007669"/>
    <property type="project" value="UniProtKB-UniRule"/>
</dbReference>
<dbReference type="UniPathway" id="UPA00276">
    <property type="reaction ID" value="UER00406"/>
</dbReference>
<keyword evidence="9 15" id="KW-0418">Kinase</keyword>
<evidence type="ECO:0000256" key="14">
    <source>
        <dbReference type="ARBA" id="ARBA00049494"/>
    </source>
</evidence>
<dbReference type="NCBIfam" id="NF004162">
    <property type="entry name" value="PRK05627.1-5"/>
    <property type="match status" value="1"/>
</dbReference>
<dbReference type="PANTHER" id="PTHR22749">
    <property type="entry name" value="RIBOFLAVIN KINASE/FMN ADENYLYLTRANSFERASE"/>
    <property type="match status" value="1"/>
</dbReference>
<dbReference type="SUPFAM" id="SSF52374">
    <property type="entry name" value="Nucleotidylyl transferase"/>
    <property type="match status" value="1"/>
</dbReference>
<evidence type="ECO:0000313" key="18">
    <source>
        <dbReference type="Proteomes" id="UP000555103"/>
    </source>
</evidence>
<dbReference type="Proteomes" id="UP000555103">
    <property type="component" value="Unassembled WGS sequence"/>
</dbReference>
<proteinExistence type="inferred from homology"/>
<keyword evidence="8 15" id="KW-0547">Nucleotide-binding</keyword>
<comment type="function">
    <text evidence="1">Catalyzes the phosphorylation of riboflavin to FMN followed by the adenylation of FMN to FAD.</text>
</comment>
<evidence type="ECO:0000256" key="10">
    <source>
        <dbReference type="ARBA" id="ARBA00022827"/>
    </source>
</evidence>
<keyword evidence="12" id="KW-0511">Multifunctional enzyme</keyword>